<sequence length="187" mass="20675">MSTVDNRLPWDKPQYGRTGPIFSVASNGPNTVSVVYRTNSLVAFSAEEISSLLDHNPSHGVTEHGQLVLFMACAVLPEARLSQIANMAPQIRIGHLGGQHAIFGFRDESTGSKRCLSFCFYIFMAVCIDDISAAQWYVASSRDCAKWKVESVFLLNSMTWWAWISVFGRHPSGTNCSCADAAQCFRK</sequence>
<proteinExistence type="predicted"/>
<gene>
    <name evidence="1" type="ORF">FE257_004337</name>
</gene>
<comment type="caution">
    <text evidence="1">The sequence shown here is derived from an EMBL/GenBank/DDBJ whole genome shotgun (WGS) entry which is preliminary data.</text>
</comment>
<dbReference type="AlphaFoldDB" id="A0AAD4CAS8"/>
<accession>A0AAD4CAS8</accession>
<keyword evidence="2" id="KW-1185">Reference proteome</keyword>
<evidence type="ECO:0000313" key="1">
    <source>
        <dbReference type="EMBL" id="KAF9883024.1"/>
    </source>
</evidence>
<protein>
    <submittedName>
        <fullName evidence="1">Uncharacterized protein</fullName>
    </submittedName>
</protein>
<dbReference type="Proteomes" id="UP001194746">
    <property type="component" value="Unassembled WGS sequence"/>
</dbReference>
<name>A0AAD4CAS8_ASPNN</name>
<organism evidence="1 2">
    <name type="scientific">Aspergillus nanangensis</name>
    <dbReference type="NCBI Taxonomy" id="2582783"/>
    <lineage>
        <taxon>Eukaryota</taxon>
        <taxon>Fungi</taxon>
        <taxon>Dikarya</taxon>
        <taxon>Ascomycota</taxon>
        <taxon>Pezizomycotina</taxon>
        <taxon>Eurotiomycetes</taxon>
        <taxon>Eurotiomycetidae</taxon>
        <taxon>Eurotiales</taxon>
        <taxon>Aspergillaceae</taxon>
        <taxon>Aspergillus</taxon>
        <taxon>Aspergillus subgen. Circumdati</taxon>
    </lineage>
</organism>
<reference evidence="1" key="2">
    <citation type="submission" date="2020-02" db="EMBL/GenBank/DDBJ databases">
        <authorList>
            <person name="Gilchrist C.L.M."/>
            <person name="Chooi Y.-H."/>
        </authorList>
    </citation>
    <scope>NUCLEOTIDE SEQUENCE</scope>
    <source>
        <strain evidence="1">MST-FP2251</strain>
    </source>
</reference>
<evidence type="ECO:0000313" key="2">
    <source>
        <dbReference type="Proteomes" id="UP001194746"/>
    </source>
</evidence>
<reference evidence="1" key="1">
    <citation type="journal article" date="2019" name="Beilstein J. Org. Chem.">
        <title>Nanangenines: drimane sesquiterpenoids as the dominant metabolite cohort of a novel Australian fungus, Aspergillus nanangensis.</title>
        <authorList>
            <person name="Lacey H.J."/>
            <person name="Gilchrist C.L.M."/>
            <person name="Crombie A."/>
            <person name="Kalaitzis J.A."/>
            <person name="Vuong D."/>
            <person name="Rutledge P.J."/>
            <person name="Turner P."/>
            <person name="Pitt J.I."/>
            <person name="Lacey E."/>
            <person name="Chooi Y.H."/>
            <person name="Piggott A.M."/>
        </authorList>
    </citation>
    <scope>NUCLEOTIDE SEQUENCE</scope>
    <source>
        <strain evidence="1">MST-FP2251</strain>
    </source>
</reference>
<dbReference type="EMBL" id="VCAU01000192">
    <property type="protein sequence ID" value="KAF9883024.1"/>
    <property type="molecule type" value="Genomic_DNA"/>
</dbReference>